<dbReference type="SMART" id="SM00507">
    <property type="entry name" value="HNHc"/>
    <property type="match status" value="1"/>
</dbReference>
<dbReference type="GO" id="GO:0004519">
    <property type="term" value="F:endonuclease activity"/>
    <property type="evidence" value="ECO:0007669"/>
    <property type="project" value="InterPro"/>
</dbReference>
<protein>
    <submittedName>
        <fullName evidence="3">HNHc domain containing protein</fullName>
    </submittedName>
</protein>
<name>A0A6J5QJ30_9CAUD</name>
<dbReference type="InterPro" id="IPR027417">
    <property type="entry name" value="P-loop_NTPase"/>
</dbReference>
<dbReference type="GO" id="GO:0003676">
    <property type="term" value="F:nucleic acid binding"/>
    <property type="evidence" value="ECO:0007669"/>
    <property type="project" value="InterPro"/>
</dbReference>
<gene>
    <name evidence="3" type="ORF">UFOVP1057_19</name>
    <name evidence="4" type="ORF">UFOVP1273_19</name>
    <name evidence="5" type="ORF">UFOVP1398_20</name>
    <name evidence="6" type="ORF">UFOVP1508_19</name>
</gene>
<dbReference type="GO" id="GO:0008270">
    <property type="term" value="F:zinc ion binding"/>
    <property type="evidence" value="ECO:0007669"/>
    <property type="project" value="InterPro"/>
</dbReference>
<dbReference type="Gene3D" id="3.40.50.300">
    <property type="entry name" value="P-loop containing nucleotide triphosphate hydrolases"/>
    <property type="match status" value="1"/>
</dbReference>
<organism evidence="3">
    <name type="scientific">uncultured Caudovirales phage</name>
    <dbReference type="NCBI Taxonomy" id="2100421"/>
    <lineage>
        <taxon>Viruses</taxon>
        <taxon>Duplodnaviria</taxon>
        <taxon>Heunggongvirae</taxon>
        <taxon>Uroviricota</taxon>
        <taxon>Caudoviricetes</taxon>
        <taxon>Peduoviridae</taxon>
        <taxon>Maltschvirus</taxon>
        <taxon>Maltschvirus maltsch</taxon>
    </lineage>
</organism>
<dbReference type="EMBL" id="LR797348">
    <property type="protein sequence ID" value="CAB4204615.1"/>
    <property type="molecule type" value="Genomic_DNA"/>
</dbReference>
<dbReference type="PANTHER" id="PTHR41287">
    <property type="match status" value="1"/>
</dbReference>
<dbReference type="InterPro" id="IPR002711">
    <property type="entry name" value="HNH"/>
</dbReference>
<dbReference type="Pfam" id="PF01844">
    <property type="entry name" value="HNH"/>
    <property type="match status" value="1"/>
</dbReference>
<feature type="domain" description="HNH nuclease" evidence="2">
    <location>
        <begin position="16"/>
        <end position="67"/>
    </location>
</feature>
<evidence type="ECO:0000313" key="5">
    <source>
        <dbReference type="EMBL" id="CAB4204615.1"/>
    </source>
</evidence>
<feature type="region of interest" description="Disordered" evidence="1">
    <location>
        <begin position="98"/>
        <end position="138"/>
    </location>
</feature>
<feature type="compositionally biased region" description="Polar residues" evidence="1">
    <location>
        <begin position="109"/>
        <end position="118"/>
    </location>
</feature>
<evidence type="ECO:0000313" key="3">
    <source>
        <dbReference type="EMBL" id="CAB4181038.1"/>
    </source>
</evidence>
<dbReference type="EMBL" id="LR798357">
    <property type="protein sequence ID" value="CAB5225904.1"/>
    <property type="molecule type" value="Genomic_DNA"/>
</dbReference>
<sequence>MPKQKRKDLQAKGYWTNRRAFLAAWDGPCWWCKRAPANEVDHVIPVDEGIDPTDQGNWVGACKSCNAKRGADYLNARRAETDKRRRKAIADNARDFFSTDESLPPIPSSVLSQKSPAQGDSPESIAAVGDSSGPREIPPRLISGLPSSATYGHQVAEIAKKYLGITLMPWQRLAVDGQLQHDDQGDLDYRRSLVSVARQNGKTVALRAMILWALTREPERRGEPVLVISTAHKLDLATEIFEGLAPIIVKEWGAKAKHSYGRSEIIMPGGSRWLVQAATPANFHGFSPHYIFADEIWNISREVLLNGAIPSQRVMRSPLLSCWSTAGTEESDAMTQMREEGIRAIDEGKTTKLFMAEWSCPPGVDYMARPDLWPMANPAIGYTLDPAVLADESEQIDKGAFLRASLNVWVTTVNSWLAPGVFDALEVPDIPAGGVLAIDSSIDEALYSGVRAVELEDGRIGVTVAFVADSLASCWEQVEHEAAGCVSVAMPPNMFDIAPVSLARKKVQVGYGEIQTHTSTVRSLINEGRLVHTGEEMLREHVGRAVGVETRNGYAIVSQRSPGPITMARCMVWAASIIAKPVTRKKPQIAFAGR</sequence>
<accession>A0A6J5QJ30</accession>
<evidence type="ECO:0000313" key="4">
    <source>
        <dbReference type="EMBL" id="CAB4194930.1"/>
    </source>
</evidence>
<dbReference type="CDD" id="cd00085">
    <property type="entry name" value="HNHc"/>
    <property type="match status" value="1"/>
</dbReference>
<dbReference type="EMBL" id="LR797229">
    <property type="protein sequence ID" value="CAB4194930.1"/>
    <property type="molecule type" value="Genomic_DNA"/>
</dbReference>
<evidence type="ECO:0000313" key="6">
    <source>
        <dbReference type="EMBL" id="CAB5225904.1"/>
    </source>
</evidence>
<evidence type="ECO:0000259" key="2">
    <source>
        <dbReference type="SMART" id="SM00507"/>
    </source>
</evidence>
<evidence type="ECO:0000256" key="1">
    <source>
        <dbReference type="SAM" id="MobiDB-lite"/>
    </source>
</evidence>
<dbReference type="Gene3D" id="1.10.30.50">
    <property type="match status" value="1"/>
</dbReference>
<dbReference type="EMBL" id="LR797020">
    <property type="protein sequence ID" value="CAB4181038.1"/>
    <property type="molecule type" value="Genomic_DNA"/>
</dbReference>
<dbReference type="InterPro" id="IPR003615">
    <property type="entry name" value="HNH_nuc"/>
</dbReference>
<proteinExistence type="predicted"/>
<dbReference type="InterPro" id="IPR005021">
    <property type="entry name" value="Terminase_largesu-like"/>
</dbReference>
<dbReference type="PANTHER" id="PTHR41287:SF1">
    <property type="entry name" value="PROTEIN YMFN"/>
    <property type="match status" value="1"/>
</dbReference>
<reference evidence="3" key="1">
    <citation type="submission" date="2020-05" db="EMBL/GenBank/DDBJ databases">
        <authorList>
            <person name="Chiriac C."/>
            <person name="Salcher M."/>
            <person name="Ghai R."/>
            <person name="Kavagutti S V."/>
        </authorList>
    </citation>
    <scope>NUCLEOTIDE SEQUENCE</scope>
</reference>